<comment type="caution">
    <text evidence="1">The sequence shown here is derived from an EMBL/GenBank/DDBJ whole genome shotgun (WGS) entry which is preliminary data.</text>
</comment>
<dbReference type="EMBL" id="CAWUPB010001156">
    <property type="protein sequence ID" value="CAK7338955.1"/>
    <property type="molecule type" value="Genomic_DNA"/>
</dbReference>
<keyword evidence="2" id="KW-1185">Reference proteome</keyword>
<name>A0AAV1RQJ6_9ROSI</name>
<evidence type="ECO:0000313" key="1">
    <source>
        <dbReference type="EMBL" id="CAK7338955.1"/>
    </source>
</evidence>
<evidence type="ECO:0000313" key="2">
    <source>
        <dbReference type="Proteomes" id="UP001314170"/>
    </source>
</evidence>
<dbReference type="Proteomes" id="UP001314170">
    <property type="component" value="Unassembled WGS sequence"/>
</dbReference>
<protein>
    <submittedName>
        <fullName evidence="1">Uncharacterized protein</fullName>
    </submittedName>
</protein>
<organism evidence="1 2">
    <name type="scientific">Dovyalis caffra</name>
    <dbReference type="NCBI Taxonomy" id="77055"/>
    <lineage>
        <taxon>Eukaryota</taxon>
        <taxon>Viridiplantae</taxon>
        <taxon>Streptophyta</taxon>
        <taxon>Embryophyta</taxon>
        <taxon>Tracheophyta</taxon>
        <taxon>Spermatophyta</taxon>
        <taxon>Magnoliopsida</taxon>
        <taxon>eudicotyledons</taxon>
        <taxon>Gunneridae</taxon>
        <taxon>Pentapetalae</taxon>
        <taxon>rosids</taxon>
        <taxon>fabids</taxon>
        <taxon>Malpighiales</taxon>
        <taxon>Salicaceae</taxon>
        <taxon>Flacourtieae</taxon>
        <taxon>Dovyalis</taxon>
    </lineage>
</organism>
<accession>A0AAV1RQJ6</accession>
<dbReference type="PANTHER" id="PTHR47602:SF2">
    <property type="entry name" value="F-BOX PROTEIN SKIP22"/>
    <property type="match status" value="1"/>
</dbReference>
<gene>
    <name evidence="1" type="ORF">DCAF_LOCUS14003</name>
</gene>
<dbReference type="PANTHER" id="PTHR47602">
    <property type="entry name" value="F-BOX PROTEIN SKIP22"/>
    <property type="match status" value="1"/>
</dbReference>
<sequence length="192" mass="22058">MAGLVGFDSVSGTRVNGLQFPEQWPSSATALSVSYTLQEDLLRRICLEEDRMNEVYDLWKTIKDQLVLPLYIQLSEKTGATLPPCFMRLSSDLKPKILELIAATVLQEWHALVRRCRLCVRMMIYGSSGLWRSLDMPLKRKVLTIGKSDLVGIRRLRRTNIRKRRQDRRPTCRISSTPEAVSLPNSGLLFWH</sequence>
<proteinExistence type="predicted"/>
<dbReference type="AlphaFoldDB" id="A0AAV1RQJ6"/>
<reference evidence="1 2" key="1">
    <citation type="submission" date="2024-01" db="EMBL/GenBank/DDBJ databases">
        <authorList>
            <person name="Waweru B."/>
        </authorList>
    </citation>
    <scope>NUCLEOTIDE SEQUENCE [LARGE SCALE GENOMIC DNA]</scope>
</reference>